<keyword evidence="2" id="KW-1185">Reference proteome</keyword>
<dbReference type="Proteomes" id="UP000198211">
    <property type="component" value="Unassembled WGS sequence"/>
</dbReference>
<dbReference type="STRING" id="4795.A0A225UCC4"/>
<gene>
    <name evidence="1" type="ORF">PHMEG_00040793</name>
</gene>
<accession>A0A225UCC4</accession>
<protein>
    <submittedName>
        <fullName evidence="1">Uncharacterized protein</fullName>
    </submittedName>
</protein>
<reference evidence="2" key="1">
    <citation type="submission" date="2017-03" db="EMBL/GenBank/DDBJ databases">
        <title>Phytopthora megakarya and P. palmivora, two closely related causual agents of cacao black pod achieved similar genome size and gene model numbers by different mechanisms.</title>
        <authorList>
            <person name="Ali S."/>
            <person name="Shao J."/>
            <person name="Larry D.J."/>
            <person name="Kronmiller B."/>
            <person name="Shen D."/>
            <person name="Strem M.D."/>
            <person name="Melnick R.L."/>
            <person name="Guiltinan M.J."/>
            <person name="Tyler B.M."/>
            <person name="Meinhardt L.W."/>
            <person name="Bailey B.A."/>
        </authorList>
    </citation>
    <scope>NUCLEOTIDE SEQUENCE [LARGE SCALE GENOMIC DNA]</scope>
    <source>
        <strain evidence="2">zdho120</strain>
    </source>
</reference>
<name>A0A225UCC4_9STRA</name>
<proteinExistence type="predicted"/>
<dbReference type="AlphaFoldDB" id="A0A225UCC4"/>
<evidence type="ECO:0000313" key="1">
    <source>
        <dbReference type="EMBL" id="OWY90877.1"/>
    </source>
</evidence>
<feature type="non-terminal residue" evidence="1">
    <location>
        <position position="1"/>
    </location>
</feature>
<organism evidence="1 2">
    <name type="scientific">Phytophthora megakarya</name>
    <dbReference type="NCBI Taxonomy" id="4795"/>
    <lineage>
        <taxon>Eukaryota</taxon>
        <taxon>Sar</taxon>
        <taxon>Stramenopiles</taxon>
        <taxon>Oomycota</taxon>
        <taxon>Peronosporomycetes</taxon>
        <taxon>Peronosporales</taxon>
        <taxon>Peronosporaceae</taxon>
        <taxon>Phytophthora</taxon>
    </lineage>
</organism>
<comment type="caution">
    <text evidence="1">The sequence shown here is derived from an EMBL/GenBank/DDBJ whole genome shotgun (WGS) entry which is preliminary data.</text>
</comment>
<evidence type="ECO:0000313" key="2">
    <source>
        <dbReference type="Proteomes" id="UP000198211"/>
    </source>
</evidence>
<dbReference type="EMBL" id="NBNE01021665">
    <property type="protein sequence ID" value="OWY90877.1"/>
    <property type="molecule type" value="Genomic_DNA"/>
</dbReference>
<sequence length="83" mass="9334">RSVWPVEKRTLRTDLDTEIESDAQLLGGESSPMTELIQKMEACLVTSEGFIKLQLDSDPYANLHVLDIASSNPVPKRMYYFGS</sequence>
<dbReference type="OrthoDB" id="202203at2759"/>